<dbReference type="AlphaFoldDB" id="A0A7J7KHC5"/>
<keyword evidence="1" id="KW-0812">Transmembrane</keyword>
<protein>
    <submittedName>
        <fullName evidence="2">Uncharacterized protein</fullName>
    </submittedName>
</protein>
<sequence>MKITPTAVPKVSDAVKEQLNVEEQISQISFYLPSDITTMFSLDSGNIIKYQILVIGQISNKQFREDKLSKAVPGVASWAEAKKGDFKEPYAISAPTKSPPDWPTNSNRRKELLQAILRLMLELIQVVKMETQDCVMVHSSPTNNIGYSDSDCIVEAKTKLNPTPIIIGVVVAVALLVILVGAIYVLRQRRIGFVDNCDTSINVFSYFPKYIFIFLNCFVVQQ</sequence>
<feature type="transmembrane region" description="Helical" evidence="1">
    <location>
        <begin position="165"/>
        <end position="186"/>
    </location>
</feature>
<organism evidence="2 3">
    <name type="scientific">Bugula neritina</name>
    <name type="common">Brown bryozoan</name>
    <name type="synonym">Sertularia neritina</name>
    <dbReference type="NCBI Taxonomy" id="10212"/>
    <lineage>
        <taxon>Eukaryota</taxon>
        <taxon>Metazoa</taxon>
        <taxon>Spiralia</taxon>
        <taxon>Lophotrochozoa</taxon>
        <taxon>Bryozoa</taxon>
        <taxon>Gymnolaemata</taxon>
        <taxon>Cheilostomatida</taxon>
        <taxon>Flustrina</taxon>
        <taxon>Buguloidea</taxon>
        <taxon>Bugulidae</taxon>
        <taxon>Bugula</taxon>
    </lineage>
</organism>
<dbReference type="EMBL" id="VXIV02000536">
    <property type="protein sequence ID" value="KAF6037647.1"/>
    <property type="molecule type" value="Genomic_DNA"/>
</dbReference>
<comment type="caution">
    <text evidence="2">The sequence shown here is derived from an EMBL/GenBank/DDBJ whole genome shotgun (WGS) entry which is preliminary data.</text>
</comment>
<keyword evidence="1" id="KW-0472">Membrane</keyword>
<evidence type="ECO:0000313" key="3">
    <source>
        <dbReference type="Proteomes" id="UP000593567"/>
    </source>
</evidence>
<proteinExistence type="predicted"/>
<keyword evidence="3" id="KW-1185">Reference proteome</keyword>
<accession>A0A7J7KHC5</accession>
<evidence type="ECO:0000313" key="2">
    <source>
        <dbReference type="EMBL" id="KAF6037647.1"/>
    </source>
</evidence>
<name>A0A7J7KHC5_BUGNE</name>
<evidence type="ECO:0000256" key="1">
    <source>
        <dbReference type="SAM" id="Phobius"/>
    </source>
</evidence>
<reference evidence="2" key="1">
    <citation type="submission" date="2020-06" db="EMBL/GenBank/DDBJ databases">
        <title>Draft genome of Bugula neritina, a colonial animal packing powerful symbionts and potential medicines.</title>
        <authorList>
            <person name="Rayko M."/>
        </authorList>
    </citation>
    <scope>NUCLEOTIDE SEQUENCE [LARGE SCALE GENOMIC DNA]</scope>
    <source>
        <strain evidence="2">Kwan_BN1</strain>
    </source>
</reference>
<keyword evidence="1" id="KW-1133">Transmembrane helix</keyword>
<dbReference type="Proteomes" id="UP000593567">
    <property type="component" value="Unassembled WGS sequence"/>
</dbReference>
<dbReference type="OrthoDB" id="5854685at2759"/>
<gene>
    <name evidence="2" type="ORF">EB796_004049</name>
</gene>